<evidence type="ECO:0000313" key="2">
    <source>
        <dbReference type="EMBL" id="KAJ2903171.1"/>
    </source>
</evidence>
<reference evidence="2" key="1">
    <citation type="submission" date="2022-07" db="EMBL/GenBank/DDBJ databases">
        <title>Draft genome sequence of Zalerion maritima ATCC 34329, a (micro)plastics degrading marine fungus.</title>
        <authorList>
            <person name="Paco A."/>
            <person name="Goncalves M.F.M."/>
            <person name="Rocha-Santos T.A.P."/>
            <person name="Alves A."/>
        </authorList>
    </citation>
    <scope>NUCLEOTIDE SEQUENCE</scope>
    <source>
        <strain evidence="2">ATCC 34329</strain>
    </source>
</reference>
<accession>A0AAD5RSG5</accession>
<gene>
    <name evidence="2" type="ORF">MKZ38_010303</name>
</gene>
<name>A0AAD5RSG5_9PEZI</name>
<feature type="region of interest" description="Disordered" evidence="1">
    <location>
        <begin position="83"/>
        <end position="117"/>
    </location>
</feature>
<dbReference type="AlphaFoldDB" id="A0AAD5RSG5"/>
<proteinExistence type="predicted"/>
<sequence length="169" mass="17608">MPPTTTATAATTTTTTTTTTTRKKIDLGTRAQAVSLMAWGVAPVEIRDRLKISTSMIYSYYDRAVARGFDPRAEVPVLLLEHVQDSGRTGRPRKGSGSASAAGRGGEASGREKGTTEVGSAVAVAVAVAGTSTGTRTATATVTGTRNEEGRKRRVSMYAIEDAARGQEG</sequence>
<protein>
    <submittedName>
        <fullName evidence="2">Uncharacterized protein</fullName>
    </submittedName>
</protein>
<dbReference type="Proteomes" id="UP001201980">
    <property type="component" value="Unassembled WGS sequence"/>
</dbReference>
<feature type="region of interest" description="Disordered" evidence="1">
    <location>
        <begin position="133"/>
        <end position="169"/>
    </location>
</feature>
<comment type="caution">
    <text evidence="2">The sequence shown here is derived from an EMBL/GenBank/DDBJ whole genome shotgun (WGS) entry which is preliminary data.</text>
</comment>
<feature type="compositionally biased region" description="Low complexity" evidence="1">
    <location>
        <begin position="133"/>
        <end position="145"/>
    </location>
</feature>
<evidence type="ECO:0000313" key="3">
    <source>
        <dbReference type="Proteomes" id="UP001201980"/>
    </source>
</evidence>
<organism evidence="2 3">
    <name type="scientific">Zalerion maritima</name>
    <dbReference type="NCBI Taxonomy" id="339359"/>
    <lineage>
        <taxon>Eukaryota</taxon>
        <taxon>Fungi</taxon>
        <taxon>Dikarya</taxon>
        <taxon>Ascomycota</taxon>
        <taxon>Pezizomycotina</taxon>
        <taxon>Sordariomycetes</taxon>
        <taxon>Lulworthiomycetidae</taxon>
        <taxon>Lulworthiales</taxon>
        <taxon>Lulworthiaceae</taxon>
        <taxon>Zalerion</taxon>
    </lineage>
</organism>
<dbReference type="EMBL" id="JAKWBI020000089">
    <property type="protein sequence ID" value="KAJ2903171.1"/>
    <property type="molecule type" value="Genomic_DNA"/>
</dbReference>
<keyword evidence="3" id="KW-1185">Reference proteome</keyword>
<evidence type="ECO:0000256" key="1">
    <source>
        <dbReference type="SAM" id="MobiDB-lite"/>
    </source>
</evidence>